<dbReference type="EMBL" id="MZ443777">
    <property type="protein sequence ID" value="QZE57557.1"/>
    <property type="molecule type" value="Genomic_DNA"/>
</dbReference>
<evidence type="ECO:0000259" key="4">
    <source>
        <dbReference type="SMART" id="SM00475"/>
    </source>
</evidence>
<dbReference type="PANTHER" id="PTHR42646:SF2">
    <property type="entry name" value="5'-3' EXONUCLEASE FAMILY PROTEIN"/>
    <property type="match status" value="1"/>
</dbReference>
<evidence type="ECO:0000313" key="6">
    <source>
        <dbReference type="Proteomes" id="UP000827911"/>
    </source>
</evidence>
<evidence type="ECO:0000256" key="3">
    <source>
        <dbReference type="ARBA" id="ARBA00023125"/>
    </source>
</evidence>
<proteinExistence type="predicted"/>
<dbReference type="CDD" id="cd09859">
    <property type="entry name" value="PIN_53EXO"/>
    <property type="match status" value="1"/>
</dbReference>
<dbReference type="Gene3D" id="3.40.50.1010">
    <property type="entry name" value="5'-nuclease"/>
    <property type="match status" value="1"/>
</dbReference>
<feature type="domain" description="5'-3' exonuclease" evidence="4">
    <location>
        <begin position="27"/>
        <end position="321"/>
    </location>
</feature>
<name>A0AAE7XLK2_9CAUD</name>
<keyword evidence="6" id="KW-1185">Reference proteome</keyword>
<dbReference type="CDD" id="cd09898">
    <property type="entry name" value="H3TH_53EXO"/>
    <property type="match status" value="1"/>
</dbReference>
<dbReference type="GO" id="GO:0003677">
    <property type="term" value="F:DNA binding"/>
    <property type="evidence" value="ECO:0007669"/>
    <property type="project" value="UniProtKB-KW"/>
</dbReference>
<dbReference type="Proteomes" id="UP000827911">
    <property type="component" value="Segment"/>
</dbReference>
<dbReference type="SMART" id="SM00475">
    <property type="entry name" value="53EXOc"/>
    <property type="match status" value="1"/>
</dbReference>
<dbReference type="InterPro" id="IPR036279">
    <property type="entry name" value="5-3_exonuclease_C_sf"/>
</dbReference>
<dbReference type="SMART" id="SM00279">
    <property type="entry name" value="HhH2"/>
    <property type="match status" value="1"/>
</dbReference>
<evidence type="ECO:0000256" key="1">
    <source>
        <dbReference type="ARBA" id="ARBA00022722"/>
    </source>
</evidence>
<dbReference type="Pfam" id="PF01367">
    <property type="entry name" value="5_3_exonuc"/>
    <property type="match status" value="1"/>
</dbReference>
<organism evidence="5 6">
    <name type="scientific">Erwinia phage pEa_SNUABM_17</name>
    <dbReference type="NCBI Taxonomy" id="2869545"/>
    <lineage>
        <taxon>Viruses</taxon>
        <taxon>Duplodnaviria</taxon>
        <taxon>Heunggongvirae</taxon>
        <taxon>Uroviricota</taxon>
        <taxon>Caudoviricetes</taxon>
        <taxon>Alexandravirus</taxon>
        <taxon>Alexandravirus SNUABM17</taxon>
    </lineage>
</organism>
<keyword evidence="2" id="KW-0378">Hydrolase</keyword>
<dbReference type="InterPro" id="IPR002421">
    <property type="entry name" value="5-3_exonuclease"/>
</dbReference>
<dbReference type="GO" id="GO:0033567">
    <property type="term" value="P:DNA replication, Okazaki fragment processing"/>
    <property type="evidence" value="ECO:0007669"/>
    <property type="project" value="InterPro"/>
</dbReference>
<dbReference type="InterPro" id="IPR008918">
    <property type="entry name" value="HhH2"/>
</dbReference>
<keyword evidence="1" id="KW-0540">Nuclease</keyword>
<reference evidence="5 6" key="1">
    <citation type="submission" date="2021-06" db="EMBL/GenBank/DDBJ databases">
        <title>Complete genome sequence of Erwinia phage pEa_SNUABM_17.</title>
        <authorList>
            <person name="Kim S.G."/>
            <person name="Park S.C."/>
        </authorList>
    </citation>
    <scope>NUCLEOTIDE SEQUENCE [LARGE SCALE GENOMIC DNA]</scope>
</reference>
<dbReference type="InterPro" id="IPR020046">
    <property type="entry name" value="5-3_exonucl_a-hlix_arch_N"/>
</dbReference>
<keyword evidence="3" id="KW-0238">DNA-binding</keyword>
<dbReference type="GO" id="GO:0017108">
    <property type="term" value="F:5'-flap endonuclease activity"/>
    <property type="evidence" value="ECO:0007669"/>
    <property type="project" value="InterPro"/>
</dbReference>
<gene>
    <name evidence="5" type="ORF">pEaSNUABM17_00011</name>
</gene>
<dbReference type="GO" id="GO:0008409">
    <property type="term" value="F:5'-3' exonuclease activity"/>
    <property type="evidence" value="ECO:0007669"/>
    <property type="project" value="InterPro"/>
</dbReference>
<dbReference type="PANTHER" id="PTHR42646">
    <property type="entry name" value="FLAP ENDONUCLEASE XNI"/>
    <property type="match status" value="1"/>
</dbReference>
<protein>
    <recommendedName>
        <fullName evidence="4">5'-3' exonuclease domain-containing protein</fullName>
    </recommendedName>
</protein>
<dbReference type="InterPro" id="IPR020045">
    <property type="entry name" value="DNA_polI_H3TH"/>
</dbReference>
<dbReference type="SUPFAM" id="SSF47807">
    <property type="entry name" value="5' to 3' exonuclease, C-terminal subdomain"/>
    <property type="match status" value="1"/>
</dbReference>
<dbReference type="InterPro" id="IPR029060">
    <property type="entry name" value="PIN-like_dom_sf"/>
</dbReference>
<evidence type="ECO:0000313" key="5">
    <source>
        <dbReference type="EMBL" id="QZE57557.1"/>
    </source>
</evidence>
<dbReference type="Gene3D" id="1.10.150.20">
    <property type="entry name" value="5' to 3' exonuclease, C-terminal subdomain"/>
    <property type="match status" value="1"/>
</dbReference>
<dbReference type="Pfam" id="PF02739">
    <property type="entry name" value="5_3_exonuc_N"/>
    <property type="match status" value="1"/>
</dbReference>
<sequence>MSGRSFASIGKTPTPGSVPKMKIKYGKKPMLHVVDASNWMCRAYFATQKSPTYAKDGTPTYGLRQFLYMVKDLIDIAAKDPNGAYLAFCFDPSSSDTWRYRAIQQWAAEHKKKYIRQVFKKSSDYKGNRDRTQTVELGPQMTLAREILQMAGYYVGIKKPYECDDLVGTLSDRFKHDYLIKLYSRDKDYVQLVDHKNVELIMQAQSNAPERRFDFKTAQGFFGVPADRVIDMLALCGDGVDNVPGIPGLGEKTSIELINKWGGALGIRDALLSGKLKSNAGWAKALTMQVPAMDIELQMELVTIDRNVPCLPRNIEAFAPSRPDIKALKATKKRLALPQLLHV</sequence>
<accession>A0AAE7XLK2</accession>
<dbReference type="InterPro" id="IPR038969">
    <property type="entry name" value="FEN"/>
</dbReference>
<evidence type="ECO:0000256" key="2">
    <source>
        <dbReference type="ARBA" id="ARBA00022801"/>
    </source>
</evidence>
<dbReference type="SUPFAM" id="SSF88723">
    <property type="entry name" value="PIN domain-like"/>
    <property type="match status" value="1"/>
</dbReference>